<protein>
    <recommendedName>
        <fullName evidence="10">SEC7 domain-containing protein</fullName>
    </recommendedName>
</protein>
<comment type="subcellular location">
    <subcellularLocation>
        <location evidence="1">Cell membrane</location>
    </subcellularLocation>
</comment>
<feature type="domain" description="PH" evidence="6">
    <location>
        <begin position="568"/>
        <end position="675"/>
    </location>
</feature>
<dbReference type="CDD" id="cd00171">
    <property type="entry name" value="Sec7"/>
    <property type="match status" value="1"/>
</dbReference>
<organism evidence="8 9">
    <name type="scientific">Caenorhabditis nigoni</name>
    <dbReference type="NCBI Taxonomy" id="1611254"/>
    <lineage>
        <taxon>Eukaryota</taxon>
        <taxon>Metazoa</taxon>
        <taxon>Ecdysozoa</taxon>
        <taxon>Nematoda</taxon>
        <taxon>Chromadorea</taxon>
        <taxon>Rhabditida</taxon>
        <taxon>Rhabditina</taxon>
        <taxon>Rhabditomorpha</taxon>
        <taxon>Rhabditoidea</taxon>
        <taxon>Rhabditidae</taxon>
        <taxon>Peloderinae</taxon>
        <taxon>Caenorhabditis</taxon>
    </lineage>
</organism>
<dbReference type="InterPro" id="IPR000904">
    <property type="entry name" value="Sec7_dom"/>
</dbReference>
<feature type="compositionally biased region" description="Low complexity" evidence="5">
    <location>
        <begin position="214"/>
        <end position="229"/>
    </location>
</feature>
<dbReference type="STRING" id="1611254.A0A2G5UE03"/>
<dbReference type="InterPro" id="IPR041681">
    <property type="entry name" value="PH_9"/>
</dbReference>
<feature type="region of interest" description="Disordered" evidence="5">
    <location>
        <begin position="74"/>
        <end position="124"/>
    </location>
</feature>
<evidence type="ECO:0000256" key="5">
    <source>
        <dbReference type="SAM" id="MobiDB-lite"/>
    </source>
</evidence>
<dbReference type="PRINTS" id="PR00683">
    <property type="entry name" value="SPECTRINPH"/>
</dbReference>
<dbReference type="GO" id="GO:0005085">
    <property type="term" value="F:guanyl-nucleotide exchange factor activity"/>
    <property type="evidence" value="ECO:0007669"/>
    <property type="project" value="UniProtKB-KW"/>
</dbReference>
<dbReference type="InterPro" id="IPR001605">
    <property type="entry name" value="PH_dom-spectrin-type"/>
</dbReference>
<dbReference type="GO" id="GO:0005543">
    <property type="term" value="F:phospholipid binding"/>
    <property type="evidence" value="ECO:0007669"/>
    <property type="project" value="InterPro"/>
</dbReference>
<comment type="caution">
    <text evidence="8">The sequence shown here is derived from an EMBL/GenBank/DDBJ whole genome shotgun (WGS) entry which is preliminary data.</text>
</comment>
<dbReference type="InterPro" id="IPR011993">
    <property type="entry name" value="PH-like_dom_sf"/>
</dbReference>
<evidence type="ECO:0000256" key="1">
    <source>
        <dbReference type="ARBA" id="ARBA00004236"/>
    </source>
</evidence>
<evidence type="ECO:0000256" key="4">
    <source>
        <dbReference type="ARBA" id="ARBA00023136"/>
    </source>
</evidence>
<dbReference type="GO" id="GO:0032012">
    <property type="term" value="P:regulation of ARF protein signal transduction"/>
    <property type="evidence" value="ECO:0007669"/>
    <property type="project" value="InterPro"/>
</dbReference>
<feature type="compositionally biased region" description="Low complexity" evidence="5">
    <location>
        <begin position="333"/>
        <end position="344"/>
    </location>
</feature>
<name>A0A2G5UE03_9PELO</name>
<dbReference type="SMART" id="SM00222">
    <property type="entry name" value="Sec7"/>
    <property type="match status" value="1"/>
</dbReference>
<feature type="domain" description="SEC7" evidence="7">
    <location>
        <begin position="348"/>
        <end position="528"/>
    </location>
</feature>
<dbReference type="CDD" id="cd13295">
    <property type="entry name" value="PH_EFA6"/>
    <property type="match status" value="1"/>
</dbReference>
<reference evidence="9" key="1">
    <citation type="submission" date="2017-10" db="EMBL/GenBank/DDBJ databases">
        <title>Rapid genome shrinkage in a self-fertile nematode reveals novel sperm competition proteins.</title>
        <authorList>
            <person name="Yin D."/>
            <person name="Schwarz E.M."/>
            <person name="Thomas C.G."/>
            <person name="Felde R.L."/>
            <person name="Korf I.F."/>
            <person name="Cutter A.D."/>
            <person name="Schartner C.M."/>
            <person name="Ralston E.J."/>
            <person name="Meyer B.J."/>
            <person name="Haag E.S."/>
        </authorList>
    </citation>
    <scope>NUCLEOTIDE SEQUENCE [LARGE SCALE GENOMIC DNA]</scope>
    <source>
        <strain evidence="9">JU1422</strain>
    </source>
</reference>
<dbReference type="SUPFAM" id="SSF48425">
    <property type="entry name" value="Sec7 domain"/>
    <property type="match status" value="1"/>
</dbReference>
<dbReference type="Proteomes" id="UP000230233">
    <property type="component" value="Chromosome IV"/>
</dbReference>
<dbReference type="Pfam" id="PF15410">
    <property type="entry name" value="PH_9"/>
    <property type="match status" value="1"/>
</dbReference>
<keyword evidence="2" id="KW-1003">Cell membrane</keyword>
<evidence type="ECO:0000256" key="3">
    <source>
        <dbReference type="ARBA" id="ARBA00022658"/>
    </source>
</evidence>
<dbReference type="OrthoDB" id="2157641at2759"/>
<sequence>MAKVASSGAEEALANVDAPPKKYVRKAEAFVMSGDVLISLNRNVSSTYAKLLGDQLPPGTVINTPPQQLTRASASSGVAFPSMQRTGSTGSGGSKISRLPVSTSHIDRRGNLARKSSEDSPTAIRMHKTAPIEKMESTDVEEESSEEVMVTMTTEEKENESERSIDRDEQFVANHHTDASILFLAVVTTEEMKSPNEEIVNKSLRSAMFTMPPSGSNNNIHHHSYNSSPQISTEPDHIVGANGDGPPGSPVYDDVDELDGSDIRDISKVSKNYYDTPSKRSVATIDAPHSSFDEMKHAYYSAIETTPKHSSIASPSLRKQVFGKVPQYAQPTSSSASASPSLHAASEKRGAASSIQSDSSSAFVVNQVASTSMSSVGGEREASQIARKLYELKTCTSSDVADRLNEQNDFAFLILVKYLELFQFSTTRIDAALREFLSRVELRGESSARERLLRVFSARYLECNPSIFESLDEVHTLTCALLLLNSDLHGPNTGKKMTSRDFITNIGHTGCTYKREMLKTLYQSIKDNAISLQHSAKSSTANGSAASSVKQQRVYEVDPESIVEYHSSFLMRKYVREADGAKTPFGRRSWKMVYARLRGLVLYFDSDEHPKATSRYASLENAVSLHHALAEPATDYKKKSYVFRVRIAHGGEILFQTSNERDLNEWCAKINFVAAAFSSPTLPLPITAKPETAPMPRLPRLPCLAPITKQIRTHQARVTELSEMIEVVPQSLYPERPQPQITDRLVLLCFEKRRYTTYINVLQQSLVDRKASSNTMNIVTSPKHKAHQNKSTVCEDRLSYTDAVNGCH</sequence>
<dbReference type="InterPro" id="IPR023394">
    <property type="entry name" value="Sec7_C_sf"/>
</dbReference>
<dbReference type="GO" id="GO:0005886">
    <property type="term" value="C:plasma membrane"/>
    <property type="evidence" value="ECO:0007669"/>
    <property type="project" value="UniProtKB-SubCell"/>
</dbReference>
<dbReference type="FunFam" id="2.30.29.30:FF:000267">
    <property type="entry name" value="PH and SEC7 domain-containing protein 4"/>
    <property type="match status" value="1"/>
</dbReference>
<evidence type="ECO:0000259" key="7">
    <source>
        <dbReference type="PROSITE" id="PS50190"/>
    </source>
</evidence>
<dbReference type="PANTHER" id="PTHR10663:SF376">
    <property type="entry name" value="PH AND SEC7 DOMAIN-CONTAINING PROTEIN"/>
    <property type="match status" value="1"/>
</dbReference>
<keyword evidence="9" id="KW-1185">Reference proteome</keyword>
<dbReference type="Pfam" id="PF01369">
    <property type="entry name" value="Sec7"/>
    <property type="match status" value="1"/>
</dbReference>
<accession>A0A2G5UE03</accession>
<evidence type="ECO:0000313" key="9">
    <source>
        <dbReference type="Proteomes" id="UP000230233"/>
    </source>
</evidence>
<evidence type="ECO:0000313" key="8">
    <source>
        <dbReference type="EMBL" id="PIC37729.1"/>
    </source>
</evidence>
<dbReference type="PANTHER" id="PTHR10663">
    <property type="entry name" value="GUANYL-NUCLEOTIDE EXCHANGE FACTOR"/>
    <property type="match status" value="1"/>
</dbReference>
<dbReference type="SUPFAM" id="SSF50729">
    <property type="entry name" value="PH domain-like"/>
    <property type="match status" value="1"/>
</dbReference>
<evidence type="ECO:0000256" key="2">
    <source>
        <dbReference type="ARBA" id="ARBA00022475"/>
    </source>
</evidence>
<evidence type="ECO:0000259" key="6">
    <source>
        <dbReference type="PROSITE" id="PS50003"/>
    </source>
</evidence>
<dbReference type="InterPro" id="IPR035999">
    <property type="entry name" value="Sec7_dom_sf"/>
</dbReference>
<proteinExistence type="predicted"/>
<feature type="region of interest" description="Disordered" evidence="5">
    <location>
        <begin position="214"/>
        <end position="254"/>
    </location>
</feature>
<dbReference type="SMART" id="SM00233">
    <property type="entry name" value="PH"/>
    <property type="match status" value="1"/>
</dbReference>
<dbReference type="EMBL" id="PDUG01000004">
    <property type="protein sequence ID" value="PIC37729.1"/>
    <property type="molecule type" value="Genomic_DNA"/>
</dbReference>
<evidence type="ECO:0008006" key="10">
    <source>
        <dbReference type="Google" id="ProtNLM"/>
    </source>
</evidence>
<dbReference type="InterPro" id="IPR001849">
    <property type="entry name" value="PH_domain"/>
</dbReference>
<dbReference type="Gene3D" id="2.30.29.30">
    <property type="entry name" value="Pleckstrin-homology domain (PH domain)/Phosphotyrosine-binding domain (PTB)"/>
    <property type="match status" value="1"/>
</dbReference>
<dbReference type="AlphaFoldDB" id="A0A2G5UE03"/>
<dbReference type="FunFam" id="1.10.1000.11:FF:000016">
    <property type="entry name" value="Exchange factor for Arf-6"/>
    <property type="match status" value="1"/>
</dbReference>
<keyword evidence="4" id="KW-0472">Membrane</keyword>
<dbReference type="Gene3D" id="1.10.1000.11">
    <property type="entry name" value="Arf Nucleotide-binding Site Opener,domain 2"/>
    <property type="match status" value="1"/>
</dbReference>
<gene>
    <name evidence="8" type="primary">Cni-efa-6</name>
    <name evidence="8" type="synonym">Cnig_chr_IV.g16258</name>
    <name evidence="8" type="ORF">B9Z55_016258</name>
</gene>
<feature type="region of interest" description="Disordered" evidence="5">
    <location>
        <begin position="328"/>
        <end position="353"/>
    </location>
</feature>
<feature type="compositionally biased region" description="Basic and acidic residues" evidence="5">
    <location>
        <begin position="105"/>
        <end position="118"/>
    </location>
</feature>
<dbReference type="PROSITE" id="PS50003">
    <property type="entry name" value="PH_DOMAIN"/>
    <property type="match status" value="1"/>
</dbReference>
<dbReference type="PROSITE" id="PS50190">
    <property type="entry name" value="SEC7"/>
    <property type="match status" value="1"/>
</dbReference>
<keyword evidence="3" id="KW-0344">Guanine-nucleotide releasing factor</keyword>